<reference evidence="1" key="1">
    <citation type="journal article" date="2020" name="Fungal Divers.">
        <title>Resolving the Mortierellaceae phylogeny through synthesis of multi-gene phylogenetics and phylogenomics.</title>
        <authorList>
            <person name="Vandepol N."/>
            <person name="Liber J."/>
            <person name="Desiro A."/>
            <person name="Na H."/>
            <person name="Kennedy M."/>
            <person name="Barry K."/>
            <person name="Grigoriev I.V."/>
            <person name="Miller A.N."/>
            <person name="O'Donnell K."/>
            <person name="Stajich J.E."/>
            <person name="Bonito G."/>
        </authorList>
    </citation>
    <scope>NUCLEOTIDE SEQUENCE</scope>
    <source>
        <strain evidence="1">BC1065</strain>
    </source>
</reference>
<proteinExistence type="predicted"/>
<dbReference type="OrthoDB" id="2361690at2759"/>
<comment type="caution">
    <text evidence="1">The sequence shown here is derived from an EMBL/GenBank/DDBJ whole genome shotgun (WGS) entry which is preliminary data.</text>
</comment>
<dbReference type="EMBL" id="JAAAJB010001067">
    <property type="protein sequence ID" value="KAG0249144.1"/>
    <property type="molecule type" value="Genomic_DNA"/>
</dbReference>
<gene>
    <name evidence="1" type="ORF">DFQ27_000333</name>
</gene>
<name>A0A9P6PN55_9FUNG</name>
<dbReference type="AlphaFoldDB" id="A0A9P6PN55"/>
<keyword evidence="2" id="KW-1185">Reference proteome</keyword>
<evidence type="ECO:0000313" key="1">
    <source>
        <dbReference type="EMBL" id="KAG0249144.1"/>
    </source>
</evidence>
<evidence type="ECO:0000313" key="2">
    <source>
        <dbReference type="Proteomes" id="UP000807716"/>
    </source>
</evidence>
<accession>A0A9P6PN55</accession>
<protein>
    <submittedName>
        <fullName evidence="1">Uncharacterized protein</fullName>
    </submittedName>
</protein>
<sequence>MAAIMPFLAERDKIVSQQWRMDVVHTKKNRIAKGTYSKSIEIETDPTWPSSHESETGIVQYMLMAKVTKILDPIVWEPLDYTVKQPIWIYQPSPDPPMQASMLSYILGASNIYWSLKTNIVRFGELMPIQFRFIGYSFGTPLHGQPITVEGVVVALLERHQAKDDEWTFEKRKDVQVMSMTVKQDWPMQVEGWERTVHIPIPLARKGPKGFSSTMRTRLFRVSHKLAVTLFFRIGNHPAAPVQTFESSALHHQ</sequence>
<organism evidence="1 2">
    <name type="scientific">Actinomortierella ambigua</name>
    <dbReference type="NCBI Taxonomy" id="1343610"/>
    <lineage>
        <taxon>Eukaryota</taxon>
        <taxon>Fungi</taxon>
        <taxon>Fungi incertae sedis</taxon>
        <taxon>Mucoromycota</taxon>
        <taxon>Mortierellomycotina</taxon>
        <taxon>Mortierellomycetes</taxon>
        <taxon>Mortierellales</taxon>
        <taxon>Mortierellaceae</taxon>
        <taxon>Actinomortierella</taxon>
    </lineage>
</organism>
<dbReference type="Proteomes" id="UP000807716">
    <property type="component" value="Unassembled WGS sequence"/>
</dbReference>